<accession>A0ABN3EIG7</accession>
<evidence type="ECO:0000313" key="2">
    <source>
        <dbReference type="Proteomes" id="UP001500305"/>
    </source>
</evidence>
<keyword evidence="2" id="KW-1185">Reference proteome</keyword>
<dbReference type="Proteomes" id="UP001500305">
    <property type="component" value="Unassembled WGS sequence"/>
</dbReference>
<dbReference type="EMBL" id="BAAATR010000024">
    <property type="protein sequence ID" value="GAA2259099.1"/>
    <property type="molecule type" value="Genomic_DNA"/>
</dbReference>
<proteinExistence type="predicted"/>
<name>A0ABN3EIG7_9ACTN</name>
<organism evidence="1 2">
    <name type="scientific">Kitasatospora cystarginea</name>
    <dbReference type="NCBI Taxonomy" id="58350"/>
    <lineage>
        <taxon>Bacteria</taxon>
        <taxon>Bacillati</taxon>
        <taxon>Actinomycetota</taxon>
        <taxon>Actinomycetes</taxon>
        <taxon>Kitasatosporales</taxon>
        <taxon>Streptomycetaceae</taxon>
        <taxon>Kitasatospora</taxon>
    </lineage>
</organism>
<protein>
    <submittedName>
        <fullName evidence="1">Uncharacterized protein</fullName>
    </submittedName>
</protein>
<sequence>MNRKRGPFRDPTPLKAGVEDTELDPATLRRVESIIRGMAAGTVSRRKLEERFDLQPATDWSAVGPEYDSVSVDMLDRGQIDYRGLVFSRSSEWWSGRFNLHITSVGRPAALFEALSQRLPHVRDLVAQIEREVLTACEHCERPAIPPPTTRGGRPRRYCSNACRQAAYRARKRFAAWVVSLEPT</sequence>
<evidence type="ECO:0000313" key="1">
    <source>
        <dbReference type="EMBL" id="GAA2259099.1"/>
    </source>
</evidence>
<comment type="caution">
    <text evidence="1">The sequence shown here is derived from an EMBL/GenBank/DDBJ whole genome shotgun (WGS) entry which is preliminary data.</text>
</comment>
<reference evidence="1 2" key="1">
    <citation type="journal article" date="2019" name="Int. J. Syst. Evol. Microbiol.">
        <title>The Global Catalogue of Microorganisms (GCM) 10K type strain sequencing project: providing services to taxonomists for standard genome sequencing and annotation.</title>
        <authorList>
            <consortium name="The Broad Institute Genomics Platform"/>
            <consortium name="The Broad Institute Genome Sequencing Center for Infectious Disease"/>
            <person name="Wu L."/>
            <person name="Ma J."/>
        </authorList>
    </citation>
    <scope>NUCLEOTIDE SEQUENCE [LARGE SCALE GENOMIC DNA]</scope>
    <source>
        <strain evidence="1 2">JCM 7356</strain>
    </source>
</reference>
<gene>
    <name evidence="1" type="ORF">GCM10010430_48930</name>
</gene>